<dbReference type="SMART" id="SM00091">
    <property type="entry name" value="PAS"/>
    <property type="match status" value="1"/>
</dbReference>
<dbReference type="SMART" id="SM00052">
    <property type="entry name" value="EAL"/>
    <property type="match status" value="1"/>
</dbReference>
<dbReference type="EMBL" id="CP029354">
    <property type="protein sequence ID" value="AWK88342.1"/>
    <property type="molecule type" value="Genomic_DNA"/>
</dbReference>
<protein>
    <recommendedName>
        <fullName evidence="7">GGDEF domain-containing protein</fullName>
    </recommendedName>
</protein>
<dbReference type="OrthoDB" id="7251575at2"/>
<organism evidence="5 6">
    <name type="scientific">Azospirillum thermophilum</name>
    <dbReference type="NCBI Taxonomy" id="2202148"/>
    <lineage>
        <taxon>Bacteria</taxon>
        <taxon>Pseudomonadati</taxon>
        <taxon>Pseudomonadota</taxon>
        <taxon>Alphaproteobacteria</taxon>
        <taxon>Rhodospirillales</taxon>
        <taxon>Azospirillaceae</taxon>
        <taxon>Azospirillum</taxon>
    </lineage>
</organism>
<dbReference type="InterPro" id="IPR000014">
    <property type="entry name" value="PAS"/>
</dbReference>
<dbReference type="PROSITE" id="PS50883">
    <property type="entry name" value="EAL"/>
    <property type="match status" value="1"/>
</dbReference>
<feature type="domain" description="GGDEF" evidence="4">
    <location>
        <begin position="404"/>
        <end position="539"/>
    </location>
</feature>
<proteinExistence type="predicted"/>
<dbReference type="InterPro" id="IPR001633">
    <property type="entry name" value="EAL_dom"/>
</dbReference>
<feature type="compositionally biased region" description="Basic and acidic residues" evidence="1">
    <location>
        <begin position="782"/>
        <end position="791"/>
    </location>
</feature>
<dbReference type="SMART" id="SM00086">
    <property type="entry name" value="PAC"/>
    <property type="match status" value="2"/>
</dbReference>
<gene>
    <name evidence="5" type="ORF">DEW08_19830</name>
</gene>
<dbReference type="Pfam" id="PF00990">
    <property type="entry name" value="GGDEF"/>
    <property type="match status" value="1"/>
</dbReference>
<dbReference type="InterPro" id="IPR000160">
    <property type="entry name" value="GGDEF_dom"/>
</dbReference>
<sequence length="825" mass="90227">MGDLCFLDVIIKFMAPNPWPAMPSPVLVPFRSGTRSRRRRQPAKVSPWWTAAAPLAGRSPPPEGRNGGRPGAIPGSGGRPSTEAACRCANLLLFPPGDPRYQGRLAAAARPRVLNLSLRRLRVLNIGICNPLMESGRSGIRMSDRPIPAPGPADDGEAGRSPAIPMDLRRRLAGLHGDAVLTVAADGRVLDSQPAFPPLDWSFTRPDGTEATVELTMVPVPECGGAARLAVARDVSARRLIEQRMLLSEQKFAKLFAISPDPMIVSEIATGRILDVNLSFCTTFGFSREEVLGRSTIGIGLWNDPQQRADTVAQMRRQGQLRNHEVEFRAKDGRLISVQGSSAEVVIEGRPCWLVQFKDITESKAHLAMVEFLAHHDSLTGLPNRKRLHEAVTDRILRDGETNGGFALMLIDLDRFKEINDTLGHHVGDELLRLVAARLQETAALRTGFVSRLGGDEFAVLLPDEGVEQAKSWAADFLSLMRQPFALEGLRIEVGASIGIAVYPIDGRDSSTLLRCADVAMYIAKRKQTGYSHYIAQADTHSATRLALMAELGEAMRAGHLCLHYQPILRVREGTVSGMEALVRWQHPLYGLIPPGDFVPMAEMSDQIHDLTGWVLNAAVAQAVTWRQSGHRWRMAVNLSARNLINDGLPDLVRAVLEQHGLPPGRLELEITETAMMADPDRALSVLTRIADLGVEIAIDDFGTGYSSFTTLRRLPPVATLKIDQSFVRRMLGGRRRGGGPHHDPAGEPARHPRRRRGGGEHRAAGRPAADRLSGGAGLCHRPPDGGRDGRALVPAGTLRRRRRRQARSSSCAARSSARRSWLRL</sequence>
<dbReference type="SUPFAM" id="SSF55073">
    <property type="entry name" value="Nucleotide cyclase"/>
    <property type="match status" value="1"/>
</dbReference>
<evidence type="ECO:0000256" key="1">
    <source>
        <dbReference type="SAM" id="MobiDB-lite"/>
    </source>
</evidence>
<feature type="domain" description="EAL" evidence="3">
    <location>
        <begin position="545"/>
        <end position="810"/>
    </location>
</feature>
<dbReference type="SUPFAM" id="SSF55785">
    <property type="entry name" value="PYP-like sensor domain (PAS domain)"/>
    <property type="match status" value="2"/>
</dbReference>
<evidence type="ECO:0008006" key="7">
    <source>
        <dbReference type="Google" id="ProtNLM"/>
    </source>
</evidence>
<dbReference type="CDD" id="cd01949">
    <property type="entry name" value="GGDEF"/>
    <property type="match status" value="1"/>
</dbReference>
<evidence type="ECO:0000313" key="5">
    <source>
        <dbReference type="EMBL" id="AWK88342.1"/>
    </source>
</evidence>
<feature type="region of interest" description="Disordered" evidence="1">
    <location>
        <begin position="33"/>
        <end position="80"/>
    </location>
</feature>
<dbReference type="InterPro" id="IPR001610">
    <property type="entry name" value="PAC"/>
</dbReference>
<accession>A0A2S2CV04</accession>
<evidence type="ECO:0000259" key="2">
    <source>
        <dbReference type="PROSITE" id="PS50112"/>
    </source>
</evidence>
<feature type="compositionally biased region" description="Gly residues" evidence="1">
    <location>
        <begin position="65"/>
        <end position="78"/>
    </location>
</feature>
<dbReference type="NCBIfam" id="TIGR00254">
    <property type="entry name" value="GGDEF"/>
    <property type="match status" value="1"/>
</dbReference>
<dbReference type="AlphaFoldDB" id="A0A2S2CV04"/>
<feature type="region of interest" description="Disordered" evidence="1">
    <location>
        <begin position="732"/>
        <end position="825"/>
    </location>
</feature>
<dbReference type="Gene3D" id="3.20.20.450">
    <property type="entry name" value="EAL domain"/>
    <property type="match status" value="1"/>
</dbReference>
<dbReference type="PANTHER" id="PTHR44757">
    <property type="entry name" value="DIGUANYLATE CYCLASE DGCP"/>
    <property type="match status" value="1"/>
</dbReference>
<dbReference type="SMART" id="SM00267">
    <property type="entry name" value="GGDEF"/>
    <property type="match status" value="1"/>
</dbReference>
<dbReference type="PANTHER" id="PTHR44757:SF2">
    <property type="entry name" value="BIOFILM ARCHITECTURE MAINTENANCE PROTEIN MBAA"/>
    <property type="match status" value="1"/>
</dbReference>
<evidence type="ECO:0000259" key="3">
    <source>
        <dbReference type="PROSITE" id="PS50883"/>
    </source>
</evidence>
<dbReference type="Pfam" id="PF00563">
    <property type="entry name" value="EAL"/>
    <property type="match status" value="1"/>
</dbReference>
<dbReference type="InterPro" id="IPR035965">
    <property type="entry name" value="PAS-like_dom_sf"/>
</dbReference>
<dbReference type="Pfam" id="PF13426">
    <property type="entry name" value="PAS_9"/>
    <property type="match status" value="1"/>
</dbReference>
<name>A0A2S2CV04_9PROT</name>
<feature type="compositionally biased region" description="Basic and acidic residues" evidence="1">
    <location>
        <begin position="741"/>
        <end position="751"/>
    </location>
</feature>
<dbReference type="Gene3D" id="3.30.70.270">
    <property type="match status" value="1"/>
</dbReference>
<dbReference type="CDD" id="cd01948">
    <property type="entry name" value="EAL"/>
    <property type="match status" value="1"/>
</dbReference>
<dbReference type="InterPro" id="IPR043128">
    <property type="entry name" value="Rev_trsase/Diguanyl_cyclase"/>
</dbReference>
<dbReference type="PROSITE" id="PS50887">
    <property type="entry name" value="GGDEF"/>
    <property type="match status" value="1"/>
</dbReference>
<dbReference type="SUPFAM" id="SSF141868">
    <property type="entry name" value="EAL domain-like"/>
    <property type="match status" value="1"/>
</dbReference>
<dbReference type="KEGG" id="azz:DEW08_19830"/>
<keyword evidence="6" id="KW-1185">Reference proteome</keyword>
<dbReference type="InterPro" id="IPR035919">
    <property type="entry name" value="EAL_sf"/>
</dbReference>
<dbReference type="Proteomes" id="UP000245629">
    <property type="component" value="Chromosome 3"/>
</dbReference>
<dbReference type="CDD" id="cd00130">
    <property type="entry name" value="PAS"/>
    <property type="match status" value="1"/>
</dbReference>
<evidence type="ECO:0000259" key="4">
    <source>
        <dbReference type="PROSITE" id="PS50887"/>
    </source>
</evidence>
<dbReference type="NCBIfam" id="TIGR00229">
    <property type="entry name" value="sensory_box"/>
    <property type="match status" value="1"/>
</dbReference>
<dbReference type="PROSITE" id="PS50112">
    <property type="entry name" value="PAS"/>
    <property type="match status" value="1"/>
</dbReference>
<reference evidence="6" key="1">
    <citation type="submission" date="2018-05" db="EMBL/GenBank/DDBJ databases">
        <title>Azospirillum thermophila sp. nov., a novel isolated from hot spring.</title>
        <authorList>
            <person name="Zhao Z."/>
        </authorList>
    </citation>
    <scope>NUCLEOTIDE SEQUENCE [LARGE SCALE GENOMIC DNA]</scope>
    <source>
        <strain evidence="6">CFH 70021</strain>
    </source>
</reference>
<dbReference type="InterPro" id="IPR052155">
    <property type="entry name" value="Biofilm_reg_signaling"/>
</dbReference>
<feature type="domain" description="PAS" evidence="2">
    <location>
        <begin position="248"/>
        <end position="297"/>
    </location>
</feature>
<dbReference type="Gene3D" id="3.30.450.20">
    <property type="entry name" value="PAS domain"/>
    <property type="match status" value="2"/>
</dbReference>
<dbReference type="InterPro" id="IPR029787">
    <property type="entry name" value="Nucleotide_cyclase"/>
</dbReference>
<evidence type="ECO:0000313" key="6">
    <source>
        <dbReference type="Proteomes" id="UP000245629"/>
    </source>
</evidence>